<dbReference type="GO" id="GO:0070006">
    <property type="term" value="F:metalloaminopeptidase activity"/>
    <property type="evidence" value="ECO:0007669"/>
    <property type="project" value="InterPro"/>
</dbReference>
<dbReference type="SMART" id="SM01011">
    <property type="entry name" value="AMP_N"/>
    <property type="match status" value="1"/>
</dbReference>
<evidence type="ECO:0000256" key="3">
    <source>
        <dbReference type="ARBA" id="ARBA00022723"/>
    </source>
</evidence>
<dbReference type="Pfam" id="PF05195">
    <property type="entry name" value="AMP_N"/>
    <property type="match status" value="1"/>
</dbReference>
<evidence type="ECO:0000256" key="2">
    <source>
        <dbReference type="ARBA" id="ARBA00008766"/>
    </source>
</evidence>
<feature type="domain" description="Aminopeptidase P N-terminal" evidence="6">
    <location>
        <begin position="2"/>
        <end position="132"/>
    </location>
</feature>
<keyword evidence="7" id="KW-0031">Aminopeptidase</keyword>
<keyword evidence="5" id="KW-0464">Manganese</keyword>
<sequence>MFSANTYVERRSILKSKIKSGILLIPGNEEAPMNYPANSYTYRQDSTFLYYFGLDRDGLFAVIDIDNDEDIIFGYDYTIDDIVWMGPQTKIAESAQKVGVSETYPLEKLDEFIKEAISSGRVIHYLPQYRFQNMIRLEKMLDIKSYEINNHRSGEFTIAVIEQRSVKSKEELNEINFALDISYEMNTTAMKLAQPGKKEREIYGALNGIANSMGRGVSFPVICSVHGETLHNHHYDNILSDGDLLLIDSGAESLLHYASDITRTFPVNGKFTNKQKEIYNIVLSSQLKAIESVKPGIRFREVHLKAAEVIANGLKNLGLMKGDPKEAVSKGAHALFFPHGLGHAMGLDVHDLEALGENLVGYDKNTKRSDQFGLAYLRFAKDLQPGYVLTIEPGIYFIPELIDMWKAENKFTDFINYDKVEEYKDFGGIRIEDDIVVTDSGCEVLGNKLLPKTIEEVEKICTE</sequence>
<dbReference type="PANTHER" id="PTHR43226">
    <property type="entry name" value="XAA-PRO AMINOPEPTIDASE 3"/>
    <property type="match status" value="1"/>
</dbReference>
<evidence type="ECO:0000256" key="4">
    <source>
        <dbReference type="ARBA" id="ARBA00022801"/>
    </source>
</evidence>
<dbReference type="GO" id="GO:0006508">
    <property type="term" value="P:proteolysis"/>
    <property type="evidence" value="ECO:0007669"/>
    <property type="project" value="TreeGrafter"/>
</dbReference>
<evidence type="ECO:0000313" key="7">
    <source>
        <dbReference type="EMBL" id="KUG26175.1"/>
    </source>
</evidence>
<dbReference type="InterPro" id="IPR007865">
    <property type="entry name" value="Aminopep_P_N"/>
</dbReference>
<keyword evidence="7" id="KW-0645">Protease</keyword>
<evidence type="ECO:0000256" key="1">
    <source>
        <dbReference type="ARBA" id="ARBA00001936"/>
    </source>
</evidence>
<proteinExistence type="inferred from homology"/>
<comment type="similarity">
    <text evidence="2">Belongs to the peptidase M24B family.</text>
</comment>
<accession>A0A0W8FZ32</accession>
<dbReference type="Gene3D" id="3.90.230.10">
    <property type="entry name" value="Creatinase/methionine aminopeptidase superfamily"/>
    <property type="match status" value="1"/>
</dbReference>
<dbReference type="SUPFAM" id="SSF55920">
    <property type="entry name" value="Creatinase/aminopeptidase"/>
    <property type="match status" value="1"/>
</dbReference>
<dbReference type="AlphaFoldDB" id="A0A0W8FZ32"/>
<organism evidence="7">
    <name type="scientific">hydrocarbon metagenome</name>
    <dbReference type="NCBI Taxonomy" id="938273"/>
    <lineage>
        <taxon>unclassified sequences</taxon>
        <taxon>metagenomes</taxon>
        <taxon>ecological metagenomes</taxon>
    </lineage>
</organism>
<dbReference type="InterPro" id="IPR000994">
    <property type="entry name" value="Pept_M24"/>
</dbReference>
<dbReference type="EMBL" id="LNQE01000520">
    <property type="protein sequence ID" value="KUG26175.1"/>
    <property type="molecule type" value="Genomic_DNA"/>
</dbReference>
<evidence type="ECO:0000256" key="5">
    <source>
        <dbReference type="ARBA" id="ARBA00023211"/>
    </source>
</evidence>
<dbReference type="EC" id="3.4.11.9" evidence="7"/>
<dbReference type="InterPro" id="IPR036005">
    <property type="entry name" value="Creatinase/aminopeptidase-like"/>
</dbReference>
<dbReference type="Gene3D" id="3.40.350.10">
    <property type="entry name" value="Creatinase/prolidase N-terminal domain"/>
    <property type="match status" value="1"/>
</dbReference>
<reference evidence="7" key="1">
    <citation type="journal article" date="2015" name="Proc. Natl. Acad. Sci. U.S.A.">
        <title>Networks of energetic and metabolic interactions define dynamics in microbial communities.</title>
        <authorList>
            <person name="Embree M."/>
            <person name="Liu J.K."/>
            <person name="Al-Bassam M.M."/>
            <person name="Zengler K."/>
        </authorList>
    </citation>
    <scope>NUCLEOTIDE SEQUENCE</scope>
</reference>
<comment type="cofactor">
    <cofactor evidence="1">
        <name>Mn(2+)</name>
        <dbReference type="ChEBI" id="CHEBI:29035"/>
    </cofactor>
</comment>
<dbReference type="InterPro" id="IPR052433">
    <property type="entry name" value="X-Pro_dipept-like"/>
</dbReference>
<dbReference type="InterPro" id="IPR029149">
    <property type="entry name" value="Creatin/AminoP/Spt16_N"/>
</dbReference>
<comment type="caution">
    <text evidence="7">The sequence shown here is derived from an EMBL/GenBank/DDBJ whole genome shotgun (WGS) entry which is preliminary data.</text>
</comment>
<dbReference type="GO" id="GO:0030145">
    <property type="term" value="F:manganese ion binding"/>
    <property type="evidence" value="ECO:0007669"/>
    <property type="project" value="InterPro"/>
</dbReference>
<dbReference type="GO" id="GO:0005829">
    <property type="term" value="C:cytosol"/>
    <property type="evidence" value="ECO:0007669"/>
    <property type="project" value="TreeGrafter"/>
</dbReference>
<gene>
    <name evidence="7" type="ORF">ASZ90_003992</name>
</gene>
<evidence type="ECO:0000259" key="6">
    <source>
        <dbReference type="SMART" id="SM01011"/>
    </source>
</evidence>
<protein>
    <submittedName>
        <fullName evidence="7">Xaa-pro aminopeptidase</fullName>
        <ecNumber evidence="7">3.4.11.9</ecNumber>
    </submittedName>
</protein>
<dbReference type="PANTHER" id="PTHR43226:SF4">
    <property type="entry name" value="XAA-PRO AMINOPEPTIDASE 3"/>
    <property type="match status" value="1"/>
</dbReference>
<name>A0A0W8FZ32_9ZZZZ</name>
<dbReference type="CDD" id="cd01087">
    <property type="entry name" value="Prolidase"/>
    <property type="match status" value="1"/>
</dbReference>
<dbReference type="Pfam" id="PF00557">
    <property type="entry name" value="Peptidase_M24"/>
    <property type="match status" value="1"/>
</dbReference>
<keyword evidence="3" id="KW-0479">Metal-binding</keyword>
<dbReference type="SUPFAM" id="SSF53092">
    <property type="entry name" value="Creatinase/prolidase N-terminal domain"/>
    <property type="match status" value="1"/>
</dbReference>
<keyword evidence="4 7" id="KW-0378">Hydrolase</keyword>